<evidence type="ECO:0000259" key="1">
    <source>
        <dbReference type="Pfam" id="PF12146"/>
    </source>
</evidence>
<dbReference type="PANTHER" id="PTHR43358">
    <property type="entry name" value="ALPHA/BETA-HYDROLASE"/>
    <property type="match status" value="1"/>
</dbReference>
<dbReference type="FunCoup" id="A2EVB2">
    <property type="interactions" value="191"/>
</dbReference>
<dbReference type="SUPFAM" id="SSF53474">
    <property type="entry name" value="alpha/beta-Hydrolases"/>
    <property type="match status" value="1"/>
</dbReference>
<dbReference type="InterPro" id="IPR029058">
    <property type="entry name" value="AB_hydrolase_fold"/>
</dbReference>
<dbReference type="PANTHER" id="PTHR43358:SF4">
    <property type="entry name" value="ALPHA_BETA HYDROLASE FOLD-1 DOMAIN-CONTAINING PROTEIN"/>
    <property type="match status" value="1"/>
</dbReference>
<dbReference type="InterPro" id="IPR052920">
    <property type="entry name" value="DNA-binding_regulatory"/>
</dbReference>
<reference evidence="2" key="2">
    <citation type="journal article" date="2007" name="Science">
        <title>Draft genome sequence of the sexually transmitted pathogen Trichomonas vaginalis.</title>
        <authorList>
            <person name="Carlton J.M."/>
            <person name="Hirt R.P."/>
            <person name="Silva J.C."/>
            <person name="Delcher A.L."/>
            <person name="Schatz M."/>
            <person name="Zhao Q."/>
            <person name="Wortman J.R."/>
            <person name="Bidwell S.L."/>
            <person name="Alsmark U.C.M."/>
            <person name="Besteiro S."/>
            <person name="Sicheritz-Ponten T."/>
            <person name="Noel C.J."/>
            <person name="Dacks J.B."/>
            <person name="Foster P.G."/>
            <person name="Simillion C."/>
            <person name="Van de Peer Y."/>
            <person name="Miranda-Saavedra D."/>
            <person name="Barton G.J."/>
            <person name="Westrop G.D."/>
            <person name="Mueller S."/>
            <person name="Dessi D."/>
            <person name="Fiori P.L."/>
            <person name="Ren Q."/>
            <person name="Paulsen I."/>
            <person name="Zhang H."/>
            <person name="Bastida-Corcuera F.D."/>
            <person name="Simoes-Barbosa A."/>
            <person name="Brown M.T."/>
            <person name="Hayes R.D."/>
            <person name="Mukherjee M."/>
            <person name="Okumura C.Y."/>
            <person name="Schneider R."/>
            <person name="Smith A.J."/>
            <person name="Vanacova S."/>
            <person name="Villalvazo M."/>
            <person name="Haas B.J."/>
            <person name="Pertea M."/>
            <person name="Feldblyum T.V."/>
            <person name="Utterback T.R."/>
            <person name="Shu C.L."/>
            <person name="Osoegawa K."/>
            <person name="de Jong P.J."/>
            <person name="Hrdy I."/>
            <person name="Horvathova L."/>
            <person name="Zubacova Z."/>
            <person name="Dolezal P."/>
            <person name="Malik S.B."/>
            <person name="Logsdon J.M. Jr."/>
            <person name="Henze K."/>
            <person name="Gupta A."/>
            <person name="Wang C.C."/>
            <person name="Dunne R.L."/>
            <person name="Upcroft J.A."/>
            <person name="Upcroft P."/>
            <person name="White O."/>
            <person name="Salzberg S.L."/>
            <person name="Tang P."/>
            <person name="Chiu C.-H."/>
            <person name="Lee Y.-S."/>
            <person name="Embley T.M."/>
            <person name="Coombs G.H."/>
            <person name="Mottram J.C."/>
            <person name="Tachezy J."/>
            <person name="Fraser-Liggett C.M."/>
            <person name="Johnson P.J."/>
        </authorList>
    </citation>
    <scope>NUCLEOTIDE SEQUENCE [LARGE SCALE GENOMIC DNA]</scope>
    <source>
        <strain evidence="2">G3</strain>
    </source>
</reference>
<dbReference type="OrthoDB" id="10249433at2759"/>
<sequence length="313" mass="35293">MWLQKYLAKFVYRPPRSNYDPNSLTDAMQSLSGEYVARIPFELKNSRGLKIIGSIYMATKKISGNPAVLYLHGNASSQREGAFLTRHYYDLGISVVCVDLSGSGMSEGETLGMGYTERDDVRCIINFIRQTYGIENVALFGRSMGAATAAWFACENTDISGIICDSSYISLWDVLMDFTSRNIFLRGLAYILYPYVDNAVKKYGNFSMNDINYRDELKNATIPALFVHAYQDNFVGINESQEIFSLYGSKEKFLLTIEGGHNNARKRYVLEQEIVFLCNVFGITEYSGISTTEDDQQISQQAHFTSIADMMAH</sequence>
<reference evidence="2" key="1">
    <citation type="submission" date="2006-10" db="EMBL/GenBank/DDBJ databases">
        <authorList>
            <person name="Amadeo P."/>
            <person name="Zhao Q."/>
            <person name="Wortman J."/>
            <person name="Fraser-Liggett C."/>
            <person name="Carlton J."/>
        </authorList>
    </citation>
    <scope>NUCLEOTIDE SEQUENCE</scope>
    <source>
        <strain evidence="2">G3</strain>
    </source>
</reference>
<evidence type="ECO:0000313" key="2">
    <source>
        <dbReference type="EMBL" id="EAY03426.1"/>
    </source>
</evidence>
<dbReference type="eggNOG" id="KOG1552">
    <property type="taxonomic scope" value="Eukaryota"/>
</dbReference>
<proteinExistence type="predicted"/>
<dbReference type="VEuPathDB" id="TrichDB:TVAGG3_0826050"/>
<organism evidence="2 3">
    <name type="scientific">Trichomonas vaginalis (strain ATCC PRA-98 / G3)</name>
    <dbReference type="NCBI Taxonomy" id="412133"/>
    <lineage>
        <taxon>Eukaryota</taxon>
        <taxon>Metamonada</taxon>
        <taxon>Parabasalia</taxon>
        <taxon>Trichomonadida</taxon>
        <taxon>Trichomonadidae</taxon>
        <taxon>Trichomonas</taxon>
    </lineage>
</organism>
<dbReference type="AlphaFoldDB" id="A2EVB2"/>
<protein>
    <submittedName>
        <fullName evidence="2">Clan SC, family S9, unassigned serine peptidase</fullName>
    </submittedName>
</protein>
<dbReference type="STRING" id="5722.A2EVB2"/>
<feature type="domain" description="Serine aminopeptidase S33" evidence="1">
    <location>
        <begin position="67"/>
        <end position="173"/>
    </location>
</feature>
<dbReference type="RefSeq" id="XP_001315649.1">
    <property type="nucleotide sequence ID" value="XM_001315614.1"/>
</dbReference>
<accession>A2EVB2</accession>
<evidence type="ECO:0000313" key="3">
    <source>
        <dbReference type="Proteomes" id="UP000001542"/>
    </source>
</evidence>
<dbReference type="VEuPathDB" id="TrichDB:TVAG_043720"/>
<name>A2EVB2_TRIV3</name>
<dbReference type="KEGG" id="tva:4761271"/>
<dbReference type="Pfam" id="PF12146">
    <property type="entry name" value="Hydrolase_4"/>
    <property type="match status" value="1"/>
</dbReference>
<dbReference type="OMA" id="KKPFITQ"/>
<keyword evidence="3" id="KW-1185">Reference proteome</keyword>
<dbReference type="EMBL" id="DS113505">
    <property type="protein sequence ID" value="EAY03426.1"/>
    <property type="molecule type" value="Genomic_DNA"/>
</dbReference>
<dbReference type="Gene3D" id="3.40.50.1820">
    <property type="entry name" value="alpha/beta hydrolase"/>
    <property type="match status" value="1"/>
</dbReference>
<dbReference type="Proteomes" id="UP000001542">
    <property type="component" value="Unassembled WGS sequence"/>
</dbReference>
<dbReference type="InterPro" id="IPR022742">
    <property type="entry name" value="Hydrolase_4"/>
</dbReference>
<gene>
    <name evidence="2" type="ORF">TVAG_043720</name>
</gene>
<dbReference type="InParanoid" id="A2EVB2"/>
<dbReference type="SMR" id="A2EVB2"/>